<evidence type="ECO:0000256" key="3">
    <source>
        <dbReference type="SAM" id="SignalP"/>
    </source>
</evidence>
<feature type="signal peptide" evidence="3">
    <location>
        <begin position="1"/>
        <end position="18"/>
    </location>
</feature>
<accession>A0A7M5TXL9</accession>
<evidence type="ECO:0000313" key="4">
    <source>
        <dbReference type="EnsemblMetazoa" id="CLYHEMP003217.1"/>
    </source>
</evidence>
<keyword evidence="1" id="KW-0175">Coiled coil</keyword>
<protein>
    <submittedName>
        <fullName evidence="4">Uncharacterized protein</fullName>
    </submittedName>
</protein>
<proteinExistence type="predicted"/>
<evidence type="ECO:0000256" key="2">
    <source>
        <dbReference type="SAM" id="MobiDB-lite"/>
    </source>
</evidence>
<sequence length="808" mass="92021">MRLALLVLALFQIHQSKCNENKINRIQTAIDAATVIQKGATKNINDFNGDVTALKNSIGNHYWKVRNPALGQIQKDIGTVKSALDTLIKEKLNWKQEKLLKDIVDLADTTTSEHIEANEQKVKDYISNVHEVEGGKLEQLAENAVNKLDELQKKDKEISNLQDNLENLTIEDPEIKKLKETLYLITRQIQNMQFNEEEKTRSDGNSGIKQIRTRNAGGKTYHSSSHTGRSFASIHDHSNNKKICGMGEFIGVLNGVEFRTRHNDYALRSAAHNDKRYEATKELEFPDVPPRVLKKTTVAEQITEMKEWFKAFKNQDYSNRDYRKYFKPILCYLEGAWTRPKDDKGGIDEPFESDRHSIDAKSWFELQNKIRFTSYSGTKDLLENLAWLPTSIFGFDENKKPKLAQWNYRILCHPLSKDLPTSYLKPIMDPHSQKMNGWNDEKFLNTRAIRFNIEGVDRNGKWRDHPQTYNLMDEMMEEIPGKDNYGGNVSASSFDSIAMSANPSKSGQPLNGAYYHRPYKLSKKDAMGTDSTQRGYSDRLYMAMNSQERIAGQTYTDKDGNEVETKVSYAIPMEIIYLTPLAKWNPYDIQYSEDPKATGSGSKGNPYSHSDQRNFFHTPASFFTGVGESDAADTSKTGGVWIKNSTGHTVNTQASGVRIMSPEIADIEGIIRQRYPIMPIYGEGNTIWKRLNAFEDSLDGYVTKVTNDDVYFQMGVSHAETTGDSEKDITEHKHTIQMSLKKFKAMKADPSLRHTVTTTKAVRHSHVLVLYYDTVDEKLKIEECDAKPKGAGDYVCFDKHFTSLTKQN</sequence>
<feature type="chain" id="PRO_5029497154" evidence="3">
    <location>
        <begin position="19"/>
        <end position="808"/>
    </location>
</feature>
<reference evidence="4" key="1">
    <citation type="submission" date="2021-01" db="UniProtKB">
        <authorList>
            <consortium name="EnsemblMetazoa"/>
        </authorList>
    </citation>
    <scope>IDENTIFICATION</scope>
</reference>
<dbReference type="Proteomes" id="UP000594262">
    <property type="component" value="Unplaced"/>
</dbReference>
<feature type="coiled-coil region" evidence="1">
    <location>
        <begin position="134"/>
        <end position="171"/>
    </location>
</feature>
<dbReference type="EnsemblMetazoa" id="CLYHEMT003217.1">
    <property type="protein sequence ID" value="CLYHEMP003217.1"/>
    <property type="gene ID" value="CLYHEMG003217"/>
</dbReference>
<keyword evidence="3" id="KW-0732">Signal</keyword>
<keyword evidence="5" id="KW-1185">Reference proteome</keyword>
<organism evidence="4 5">
    <name type="scientific">Clytia hemisphaerica</name>
    <dbReference type="NCBI Taxonomy" id="252671"/>
    <lineage>
        <taxon>Eukaryota</taxon>
        <taxon>Metazoa</taxon>
        <taxon>Cnidaria</taxon>
        <taxon>Hydrozoa</taxon>
        <taxon>Hydroidolina</taxon>
        <taxon>Leptothecata</taxon>
        <taxon>Obeliida</taxon>
        <taxon>Clytiidae</taxon>
        <taxon>Clytia</taxon>
    </lineage>
</organism>
<name>A0A7M5TXL9_9CNID</name>
<dbReference type="AlphaFoldDB" id="A0A7M5TXL9"/>
<dbReference type="OrthoDB" id="10460269at2759"/>
<evidence type="ECO:0000256" key="1">
    <source>
        <dbReference type="SAM" id="Coils"/>
    </source>
</evidence>
<feature type="compositionally biased region" description="Polar residues" evidence="2">
    <location>
        <begin position="221"/>
        <end position="230"/>
    </location>
</feature>
<dbReference type="GeneID" id="136814452"/>
<feature type="region of interest" description="Disordered" evidence="2">
    <location>
        <begin position="195"/>
        <end position="233"/>
    </location>
</feature>
<dbReference type="RefSeq" id="XP_066927101.1">
    <property type="nucleotide sequence ID" value="XM_067071000.1"/>
</dbReference>
<evidence type="ECO:0000313" key="5">
    <source>
        <dbReference type="Proteomes" id="UP000594262"/>
    </source>
</evidence>